<dbReference type="GO" id="GO:0030973">
    <property type="term" value="F:molybdate ion binding"/>
    <property type="evidence" value="ECO:0007669"/>
    <property type="project" value="TreeGrafter"/>
</dbReference>
<keyword evidence="3 6" id="KW-0479">Metal-binding</keyword>
<evidence type="ECO:0000313" key="8">
    <source>
        <dbReference type="EMBL" id="WZU63747.1"/>
    </source>
</evidence>
<dbReference type="GO" id="GO:0030288">
    <property type="term" value="C:outer membrane-bounded periplasmic space"/>
    <property type="evidence" value="ECO:0007669"/>
    <property type="project" value="TreeGrafter"/>
</dbReference>
<reference evidence="8 9" key="1">
    <citation type="submission" date="2024-04" db="EMBL/GenBank/DDBJ databases">
        <title>Phylogenomic analyses of a clade within the roseobacter group suggest taxonomic reassignments of species of the genera Aestuariivita, Citreicella, Loktanella, Nautella, Pelagibaca, Ruegeria, Thalassobius, Thiobacimonas and Tropicibacter, and the proposal o.</title>
        <authorList>
            <person name="Jeon C.O."/>
        </authorList>
    </citation>
    <scope>NUCLEOTIDE SEQUENCE [LARGE SCALE GENOMIC DNA]</scope>
    <source>
        <strain evidence="8 9">G8-12</strain>
    </source>
</reference>
<keyword evidence="9" id="KW-1185">Reference proteome</keyword>
<evidence type="ECO:0000256" key="1">
    <source>
        <dbReference type="ARBA" id="ARBA00009175"/>
    </source>
</evidence>
<keyword evidence="2 6" id="KW-0500">Molybdenum</keyword>
<feature type="binding site" evidence="6">
    <location>
        <position position="180"/>
    </location>
    <ligand>
        <name>molybdate</name>
        <dbReference type="ChEBI" id="CHEBI:36264"/>
    </ligand>
</feature>
<feature type="binding site" evidence="6">
    <location>
        <position position="135"/>
    </location>
    <ligand>
        <name>molybdate</name>
        <dbReference type="ChEBI" id="CHEBI:36264"/>
    </ligand>
</feature>
<dbReference type="InterPro" id="IPR005950">
    <property type="entry name" value="ModA"/>
</dbReference>
<dbReference type="Pfam" id="PF13531">
    <property type="entry name" value="SBP_bac_11"/>
    <property type="match status" value="1"/>
</dbReference>
<dbReference type="NCBIfam" id="TIGR01256">
    <property type="entry name" value="modA"/>
    <property type="match status" value="1"/>
</dbReference>
<evidence type="ECO:0000313" key="9">
    <source>
        <dbReference type="Proteomes" id="UP001451782"/>
    </source>
</evidence>
<dbReference type="PANTHER" id="PTHR30632:SF17">
    <property type="entry name" value="MOLYBDATE-BINDING PROTEIN MODA"/>
    <property type="match status" value="1"/>
</dbReference>
<accession>A0AAN0NHB0</accession>
<keyword evidence="4 7" id="KW-0732">Signal</keyword>
<dbReference type="GO" id="GO:1901359">
    <property type="term" value="F:tungstate binding"/>
    <property type="evidence" value="ECO:0007669"/>
    <property type="project" value="UniProtKB-ARBA"/>
</dbReference>
<evidence type="ECO:0000256" key="4">
    <source>
        <dbReference type="ARBA" id="ARBA00022729"/>
    </source>
</evidence>
<dbReference type="Proteomes" id="UP001451782">
    <property type="component" value="Chromosome"/>
</dbReference>
<sequence length="247" mass="25554">MRIRALVISLVLTLSATAVRAEVLIFAAASLKEPVDRIVAQFDDVVVSYGGSGMMARQVSFGAPADIVLLANTDWMDVLVAGDHVQASSVADFASNRLVMIGPVGAAPLTLTSEAILAALGAGRMAVGLTAAVPAGIYAKAALQSLGLWEATESRLAEVDNVRAALALVARGQAPLGIVYQSDTRITEDVVQVALFPAESHPPIRYVAALTKTADAQAQTVLAYLRGPEGQAILAEAGLLAPLDNAQ</sequence>
<dbReference type="GO" id="GO:0046872">
    <property type="term" value="F:metal ion binding"/>
    <property type="evidence" value="ECO:0007669"/>
    <property type="project" value="UniProtKB-KW"/>
</dbReference>
<feature type="binding site" evidence="6">
    <location>
        <position position="162"/>
    </location>
    <ligand>
        <name>molybdate</name>
        <dbReference type="ChEBI" id="CHEBI:36264"/>
    </ligand>
</feature>
<proteinExistence type="inferred from homology"/>
<feature type="binding site" evidence="6">
    <location>
        <position position="52"/>
    </location>
    <ligand>
        <name>molybdate</name>
        <dbReference type="ChEBI" id="CHEBI:36264"/>
    </ligand>
</feature>
<protein>
    <submittedName>
        <fullName evidence="8">Molybdate ABC transporter substrate-binding protein</fullName>
    </submittedName>
</protein>
<comment type="subunit">
    <text evidence="5">The complex is composed of two ATP-binding proteins (ModC), two transmembrane proteins (ModB) and a solute-binding protein (ModA).</text>
</comment>
<dbReference type="FunFam" id="3.40.190.10:FF:000035">
    <property type="entry name" value="Molybdate ABC transporter substrate-binding protein"/>
    <property type="match status" value="1"/>
</dbReference>
<evidence type="ECO:0000256" key="7">
    <source>
        <dbReference type="SAM" id="SignalP"/>
    </source>
</evidence>
<feature type="chain" id="PRO_5042873897" evidence="7">
    <location>
        <begin position="21"/>
        <end position="247"/>
    </location>
</feature>
<evidence type="ECO:0000256" key="6">
    <source>
        <dbReference type="PIRSR" id="PIRSR004846-1"/>
    </source>
</evidence>
<gene>
    <name evidence="8" type="primary">modA</name>
    <name evidence="8" type="ORF">AABB28_18295</name>
</gene>
<comment type="similarity">
    <text evidence="1">Belongs to the bacterial solute-binding protein ModA family.</text>
</comment>
<dbReference type="AlphaFoldDB" id="A0AAN0NHB0"/>
<dbReference type="EMBL" id="CP151762">
    <property type="protein sequence ID" value="WZU63747.1"/>
    <property type="molecule type" value="Genomic_DNA"/>
</dbReference>
<organism evidence="8 9">
    <name type="scientific">Yoonia algicola</name>
    <dbReference type="NCBI Taxonomy" id="3137368"/>
    <lineage>
        <taxon>Bacteria</taxon>
        <taxon>Pseudomonadati</taxon>
        <taxon>Pseudomonadota</taxon>
        <taxon>Alphaproteobacteria</taxon>
        <taxon>Rhodobacterales</taxon>
        <taxon>Paracoccaceae</taxon>
        <taxon>Yoonia</taxon>
    </lineage>
</organism>
<dbReference type="KEGG" id="yag:AABB28_18295"/>
<dbReference type="InterPro" id="IPR050682">
    <property type="entry name" value="ModA/WtpA"/>
</dbReference>
<dbReference type="Gene3D" id="3.40.190.10">
    <property type="entry name" value="Periplasmic binding protein-like II"/>
    <property type="match status" value="2"/>
</dbReference>
<dbReference type="PIRSF" id="PIRSF004846">
    <property type="entry name" value="ModA"/>
    <property type="match status" value="1"/>
</dbReference>
<evidence type="ECO:0000256" key="3">
    <source>
        <dbReference type="ARBA" id="ARBA00022723"/>
    </source>
</evidence>
<dbReference type="GO" id="GO:0015689">
    <property type="term" value="P:molybdate ion transport"/>
    <property type="evidence" value="ECO:0007669"/>
    <property type="project" value="InterPro"/>
</dbReference>
<evidence type="ECO:0000256" key="2">
    <source>
        <dbReference type="ARBA" id="ARBA00022505"/>
    </source>
</evidence>
<evidence type="ECO:0000256" key="5">
    <source>
        <dbReference type="ARBA" id="ARBA00062515"/>
    </source>
</evidence>
<dbReference type="RefSeq" id="WP_342070122.1">
    <property type="nucleotide sequence ID" value="NZ_CP151762.1"/>
</dbReference>
<dbReference type="SUPFAM" id="SSF53850">
    <property type="entry name" value="Periplasmic binding protein-like II"/>
    <property type="match status" value="1"/>
</dbReference>
<feature type="binding site" evidence="6">
    <location>
        <position position="30"/>
    </location>
    <ligand>
        <name>molybdate</name>
        <dbReference type="ChEBI" id="CHEBI:36264"/>
    </ligand>
</feature>
<feature type="signal peptide" evidence="7">
    <location>
        <begin position="1"/>
        <end position="20"/>
    </location>
</feature>
<dbReference type="PANTHER" id="PTHR30632">
    <property type="entry name" value="MOLYBDATE-BINDING PERIPLASMIC PROTEIN"/>
    <property type="match status" value="1"/>
</dbReference>
<name>A0AAN0NHB0_9RHOB</name>